<keyword evidence="5" id="KW-1185">Reference proteome</keyword>
<dbReference type="EMBL" id="CALNXJ010000043">
    <property type="protein sequence ID" value="CAH3147532.1"/>
    <property type="molecule type" value="Genomic_DNA"/>
</dbReference>
<gene>
    <name evidence="4" type="ORF">PMEA_00023448</name>
</gene>
<accession>A0AAU9XH76</accession>
<dbReference type="AlphaFoldDB" id="A0AAU9XH76"/>
<evidence type="ECO:0000313" key="4">
    <source>
        <dbReference type="EMBL" id="CAH3147532.1"/>
    </source>
</evidence>
<dbReference type="InterPro" id="IPR027806">
    <property type="entry name" value="HARBI1_dom"/>
</dbReference>
<comment type="cofactor">
    <cofactor evidence="1">
        <name>a divalent metal cation</name>
        <dbReference type="ChEBI" id="CHEBI:60240"/>
    </cofactor>
</comment>
<dbReference type="Proteomes" id="UP001159428">
    <property type="component" value="Unassembled WGS sequence"/>
</dbReference>
<evidence type="ECO:0000256" key="2">
    <source>
        <dbReference type="ARBA" id="ARBA00022723"/>
    </source>
</evidence>
<reference evidence="4 5" key="1">
    <citation type="submission" date="2022-05" db="EMBL/GenBank/DDBJ databases">
        <authorList>
            <consortium name="Genoscope - CEA"/>
            <person name="William W."/>
        </authorList>
    </citation>
    <scope>NUCLEOTIDE SEQUENCE [LARGE SCALE GENOMIC DNA]</scope>
</reference>
<dbReference type="GO" id="GO:0046872">
    <property type="term" value="F:metal ion binding"/>
    <property type="evidence" value="ECO:0007669"/>
    <property type="project" value="UniProtKB-KW"/>
</dbReference>
<comment type="caution">
    <text evidence="4">The sequence shown here is derived from an EMBL/GenBank/DDBJ whole genome shotgun (WGS) entry which is preliminary data.</text>
</comment>
<proteinExistence type="predicted"/>
<evidence type="ECO:0000256" key="1">
    <source>
        <dbReference type="ARBA" id="ARBA00001968"/>
    </source>
</evidence>
<feature type="non-terminal residue" evidence="4">
    <location>
        <position position="1"/>
    </location>
</feature>
<organism evidence="4 5">
    <name type="scientific">Pocillopora meandrina</name>
    <dbReference type="NCBI Taxonomy" id="46732"/>
    <lineage>
        <taxon>Eukaryota</taxon>
        <taxon>Metazoa</taxon>
        <taxon>Cnidaria</taxon>
        <taxon>Anthozoa</taxon>
        <taxon>Hexacorallia</taxon>
        <taxon>Scleractinia</taxon>
        <taxon>Astrocoeniina</taxon>
        <taxon>Pocilloporidae</taxon>
        <taxon>Pocillopora</taxon>
    </lineage>
</organism>
<feature type="domain" description="DDE Tnp4" evidence="3">
    <location>
        <begin position="2"/>
        <end position="115"/>
    </location>
</feature>
<protein>
    <recommendedName>
        <fullName evidence="3">DDE Tnp4 domain-containing protein</fullName>
    </recommendedName>
</protein>
<name>A0AAU9XH76_9CNID</name>
<sequence>VGWPGKVHDARVFKNSPLFAMCCARAFLPVDKSVMISGEHVLPLILGDSAYALSNWLMKPYIDRGNLTPEECSFNIKHSTARVVVENAFRSIGKRLDLKVENACNVIAACCVLHNYCEMQNESFDDKWLNDIYIHAGVCPGDPNQRQNPNAIAIREAIKRVLI</sequence>
<dbReference type="Pfam" id="PF13359">
    <property type="entry name" value="DDE_Tnp_4"/>
    <property type="match status" value="1"/>
</dbReference>
<evidence type="ECO:0000259" key="3">
    <source>
        <dbReference type="Pfam" id="PF13359"/>
    </source>
</evidence>
<evidence type="ECO:0000313" key="5">
    <source>
        <dbReference type="Proteomes" id="UP001159428"/>
    </source>
</evidence>
<keyword evidence="2" id="KW-0479">Metal-binding</keyword>